<dbReference type="AlphaFoldDB" id="A0AA38XGW5"/>
<name>A0AA38XGW5_9EURO</name>
<keyword evidence="2" id="KW-1185">Reference proteome</keyword>
<gene>
    <name evidence="1" type="ORF">H2200_003200</name>
</gene>
<reference evidence="1" key="1">
    <citation type="submission" date="2022-10" db="EMBL/GenBank/DDBJ databases">
        <title>Culturing micro-colonial fungi from biological soil crusts in the Mojave desert and describing Neophaeococcomyces mojavensis, and introducing the new genera and species Taxawa tesnikishii.</title>
        <authorList>
            <person name="Kurbessoian T."/>
            <person name="Stajich J.E."/>
        </authorList>
    </citation>
    <scope>NUCLEOTIDE SEQUENCE</scope>
    <source>
        <strain evidence="1">TK_41</strain>
    </source>
</reference>
<dbReference type="Proteomes" id="UP001172673">
    <property type="component" value="Unassembled WGS sequence"/>
</dbReference>
<evidence type="ECO:0000313" key="2">
    <source>
        <dbReference type="Proteomes" id="UP001172673"/>
    </source>
</evidence>
<dbReference type="EMBL" id="JAPDRK010000004">
    <property type="protein sequence ID" value="KAJ9613258.1"/>
    <property type="molecule type" value="Genomic_DNA"/>
</dbReference>
<comment type="caution">
    <text evidence="1">The sequence shown here is derived from an EMBL/GenBank/DDBJ whole genome shotgun (WGS) entry which is preliminary data.</text>
</comment>
<organism evidence="1 2">
    <name type="scientific">Cladophialophora chaetospira</name>
    <dbReference type="NCBI Taxonomy" id="386627"/>
    <lineage>
        <taxon>Eukaryota</taxon>
        <taxon>Fungi</taxon>
        <taxon>Dikarya</taxon>
        <taxon>Ascomycota</taxon>
        <taxon>Pezizomycotina</taxon>
        <taxon>Eurotiomycetes</taxon>
        <taxon>Chaetothyriomycetidae</taxon>
        <taxon>Chaetothyriales</taxon>
        <taxon>Herpotrichiellaceae</taxon>
        <taxon>Cladophialophora</taxon>
    </lineage>
</organism>
<proteinExistence type="predicted"/>
<accession>A0AA38XGW5</accession>
<sequence length="297" mass="33075">MTKESPRVSLRSAIVVLFDRVDELTQYLDKNGLIVPPWNASEKTAIEQVLESLEIPWQKIIPSSENQTSFIAQQMPDPLPAISSGGDISTLSQVPLGGPVNHDPAFDLVDWSSVPVSDPWELSPSDWPWQILSGLDPSDNLAMTKEPLAPDQAPAVIQRRNDLSGELIESNETSEDEGDTEIVPRLAARIGFLHVAEDGRLRYYGTASNYHFLLGHRDLLENDHTFQDTKREALLALENAKLDREVPAALEERLLEHFFKWHNPCHLTVDKVMFEAARSKDVSGQGTFCAQSLVAAM</sequence>
<protein>
    <submittedName>
        <fullName evidence="1">Uncharacterized protein</fullName>
    </submittedName>
</protein>
<evidence type="ECO:0000313" key="1">
    <source>
        <dbReference type="EMBL" id="KAJ9613258.1"/>
    </source>
</evidence>